<dbReference type="SMART" id="SM00589">
    <property type="entry name" value="PRY"/>
    <property type="match status" value="1"/>
</dbReference>
<dbReference type="SMART" id="SM00184">
    <property type="entry name" value="RING"/>
    <property type="match status" value="1"/>
</dbReference>
<dbReference type="PROSITE" id="PS50188">
    <property type="entry name" value="B302_SPRY"/>
    <property type="match status" value="1"/>
</dbReference>
<evidence type="ECO:0000313" key="9">
    <source>
        <dbReference type="Proteomes" id="UP000736164"/>
    </source>
</evidence>
<name>A0A8J7NPG5_ATRSP</name>
<organism evidence="8 9">
    <name type="scientific">Atractosteus spatula</name>
    <name type="common">Alligator gar</name>
    <name type="synonym">Lepisosteus spatula</name>
    <dbReference type="NCBI Taxonomy" id="7917"/>
    <lineage>
        <taxon>Eukaryota</taxon>
        <taxon>Metazoa</taxon>
        <taxon>Chordata</taxon>
        <taxon>Craniata</taxon>
        <taxon>Vertebrata</taxon>
        <taxon>Euteleostomi</taxon>
        <taxon>Actinopterygii</taxon>
        <taxon>Neopterygii</taxon>
        <taxon>Holostei</taxon>
        <taxon>Semionotiformes</taxon>
        <taxon>Lepisosteidae</taxon>
        <taxon>Atractosteus</taxon>
    </lineage>
</organism>
<feature type="domain" description="B box-type" evidence="6">
    <location>
        <begin position="96"/>
        <end position="127"/>
    </location>
</feature>
<evidence type="ECO:0000313" key="8">
    <source>
        <dbReference type="EMBL" id="MBN3314866.1"/>
    </source>
</evidence>
<dbReference type="InterPro" id="IPR043136">
    <property type="entry name" value="B30.2/SPRY_sf"/>
</dbReference>
<evidence type="ECO:0000256" key="4">
    <source>
        <dbReference type="PROSITE-ProRule" id="PRU00024"/>
    </source>
</evidence>
<dbReference type="SMART" id="SM00449">
    <property type="entry name" value="SPRY"/>
    <property type="match status" value="1"/>
</dbReference>
<dbReference type="InterPro" id="IPR006574">
    <property type="entry name" value="PRY"/>
</dbReference>
<dbReference type="Pfam" id="PF13765">
    <property type="entry name" value="PRY"/>
    <property type="match status" value="1"/>
</dbReference>
<dbReference type="SMART" id="SM00336">
    <property type="entry name" value="BBOX"/>
    <property type="match status" value="1"/>
</dbReference>
<dbReference type="InterPro" id="IPR000315">
    <property type="entry name" value="Znf_B-box"/>
</dbReference>
<keyword evidence="3" id="KW-0862">Zinc</keyword>
<dbReference type="EMBL" id="JAAWVO010018170">
    <property type="protein sequence ID" value="MBN3314866.1"/>
    <property type="molecule type" value="Genomic_DNA"/>
</dbReference>
<dbReference type="InterPro" id="IPR013083">
    <property type="entry name" value="Znf_RING/FYVE/PHD"/>
</dbReference>
<keyword evidence="9" id="KW-1185">Reference proteome</keyword>
<evidence type="ECO:0000256" key="2">
    <source>
        <dbReference type="ARBA" id="ARBA00022771"/>
    </source>
</evidence>
<dbReference type="InterPro" id="IPR013320">
    <property type="entry name" value="ConA-like_dom_sf"/>
</dbReference>
<dbReference type="InterPro" id="IPR003879">
    <property type="entry name" value="Butyrophylin_SPRY"/>
</dbReference>
<dbReference type="PROSITE" id="PS00518">
    <property type="entry name" value="ZF_RING_1"/>
    <property type="match status" value="1"/>
</dbReference>
<dbReference type="Pfam" id="PF00622">
    <property type="entry name" value="SPRY"/>
    <property type="match status" value="1"/>
</dbReference>
<dbReference type="PROSITE" id="PS50119">
    <property type="entry name" value="ZF_BBOX"/>
    <property type="match status" value="1"/>
</dbReference>
<evidence type="ECO:0000259" key="5">
    <source>
        <dbReference type="PROSITE" id="PS50089"/>
    </source>
</evidence>
<dbReference type="PANTHER" id="PTHR24103">
    <property type="entry name" value="E3 UBIQUITIN-PROTEIN LIGASE TRIM"/>
    <property type="match status" value="1"/>
</dbReference>
<keyword evidence="2 4" id="KW-0863">Zinc-finger</keyword>
<feature type="domain" description="B30.2/SPRY" evidence="7">
    <location>
        <begin position="274"/>
        <end position="464"/>
    </location>
</feature>
<proteinExistence type="predicted"/>
<dbReference type="InterPro" id="IPR027370">
    <property type="entry name" value="Znf-RING_euk"/>
</dbReference>
<dbReference type="Proteomes" id="UP000736164">
    <property type="component" value="Unassembled WGS sequence"/>
</dbReference>
<feature type="non-terminal residue" evidence="8">
    <location>
        <position position="1"/>
    </location>
</feature>
<dbReference type="Gene3D" id="2.60.120.920">
    <property type="match status" value="1"/>
</dbReference>
<dbReference type="InterPro" id="IPR001841">
    <property type="entry name" value="Znf_RING"/>
</dbReference>
<dbReference type="SUPFAM" id="SSF57850">
    <property type="entry name" value="RING/U-box"/>
    <property type="match status" value="1"/>
</dbReference>
<dbReference type="InterPro" id="IPR017907">
    <property type="entry name" value="Znf_RING_CS"/>
</dbReference>
<dbReference type="InterPro" id="IPR003877">
    <property type="entry name" value="SPRY_dom"/>
</dbReference>
<keyword evidence="1" id="KW-0479">Metal-binding</keyword>
<dbReference type="FunFam" id="2.60.120.920:FF:000004">
    <property type="entry name" value="Butyrophilin subfamily 1 member A1"/>
    <property type="match status" value="1"/>
</dbReference>
<dbReference type="SUPFAM" id="SSF57845">
    <property type="entry name" value="B-box zinc-binding domain"/>
    <property type="match status" value="1"/>
</dbReference>
<dbReference type="PRINTS" id="PR01407">
    <property type="entry name" value="BUTYPHLNCDUF"/>
</dbReference>
<evidence type="ECO:0000256" key="3">
    <source>
        <dbReference type="ARBA" id="ARBA00022833"/>
    </source>
</evidence>
<protein>
    <submittedName>
        <fullName evidence="8">TRI35 protein</fullName>
    </submittedName>
</protein>
<dbReference type="Pfam" id="PF13445">
    <property type="entry name" value="zf-RING_UBOX"/>
    <property type="match status" value="1"/>
</dbReference>
<dbReference type="SUPFAM" id="SSF49899">
    <property type="entry name" value="Concanavalin A-like lectins/glucanases"/>
    <property type="match status" value="1"/>
</dbReference>
<evidence type="ECO:0000256" key="1">
    <source>
        <dbReference type="ARBA" id="ARBA00022723"/>
    </source>
</evidence>
<dbReference type="PROSITE" id="PS50089">
    <property type="entry name" value="ZF_RING_2"/>
    <property type="match status" value="1"/>
</dbReference>
<evidence type="ECO:0000259" key="6">
    <source>
        <dbReference type="PROSITE" id="PS50119"/>
    </source>
</evidence>
<dbReference type="CDD" id="cd12893">
    <property type="entry name" value="SPRY_PRY_TRIM35"/>
    <property type="match status" value="1"/>
</dbReference>
<gene>
    <name evidence="8" type="primary">Trim35_1</name>
    <name evidence="8" type="ORF">GTO95_0014625</name>
</gene>
<reference evidence="8" key="1">
    <citation type="journal article" date="2021" name="Cell">
        <title>Tracing the genetic footprints of vertebrate landing in non-teleost ray-finned fishes.</title>
        <authorList>
            <person name="Bi X."/>
            <person name="Wang K."/>
            <person name="Yang L."/>
            <person name="Pan H."/>
            <person name="Jiang H."/>
            <person name="Wei Q."/>
            <person name="Fang M."/>
            <person name="Yu H."/>
            <person name="Zhu C."/>
            <person name="Cai Y."/>
            <person name="He Y."/>
            <person name="Gan X."/>
            <person name="Zeng H."/>
            <person name="Yu D."/>
            <person name="Zhu Y."/>
            <person name="Jiang H."/>
            <person name="Qiu Q."/>
            <person name="Yang H."/>
            <person name="Zhang Y.E."/>
            <person name="Wang W."/>
            <person name="Zhu M."/>
            <person name="He S."/>
            <person name="Zhang G."/>
        </authorList>
    </citation>
    <scope>NUCLEOTIDE SEQUENCE</scope>
    <source>
        <strain evidence="8">Allg_001</strain>
    </source>
</reference>
<accession>A0A8J7NPG5</accession>
<dbReference type="GO" id="GO:0008270">
    <property type="term" value="F:zinc ion binding"/>
    <property type="evidence" value="ECO:0007669"/>
    <property type="project" value="UniProtKB-KW"/>
</dbReference>
<dbReference type="Gene3D" id="3.30.160.60">
    <property type="entry name" value="Classic Zinc Finger"/>
    <property type="match status" value="1"/>
</dbReference>
<dbReference type="AlphaFoldDB" id="A0A8J7NPG5"/>
<feature type="domain" description="RING-type" evidence="5">
    <location>
        <begin position="14"/>
        <end position="54"/>
    </location>
</feature>
<dbReference type="InterPro" id="IPR050143">
    <property type="entry name" value="TRIM/RBCC"/>
</dbReference>
<feature type="non-terminal residue" evidence="8">
    <location>
        <position position="477"/>
    </location>
</feature>
<comment type="caution">
    <text evidence="8">The sequence shown here is derived from an EMBL/GenBank/DDBJ whole genome shotgun (WGS) entry which is preliminary data.</text>
</comment>
<dbReference type="InterPro" id="IPR001870">
    <property type="entry name" value="B30.2/SPRY"/>
</dbReference>
<dbReference type="Pfam" id="PF00643">
    <property type="entry name" value="zf-B_box"/>
    <property type="match status" value="1"/>
</dbReference>
<sequence length="477" mass="54833">MAARSGSLEDEFSCPVCCEIFRDPVVLKCSHSFCKACLQQFWKTKPNRECPVCRRRSSLHNPPVSLVLKNVAECLVKEKSLNPAGKSQMMWNVHGEKLKLFCLDDEEALCFVCHTSKRHRRHKLCPIEEAALDFKEQLKVALDSLKNKLKHLYDVKQECDDTAHYMKAQAYQTVRQIKEEFDKLHKFLEDEEAARIVALRDEEERKSQMMRKKIQNITREILSLSHTIIAISDDIRANDESFLQNYKNTKSRAQHTFQDPEPVPRALIDVSKHLSCLKYKVWKKMLRIVQYTPVTLDPNMAYAWLTLSADLTSVSNSGEMQEVPDNPERFDHFVFVLGSEGFISGKPFWEVEVGDKIDWVLGVAKESVSRKGMISGSPEGGFWTVSFCAGDYIAMTTPRTQLTLKRKPWKIRVQLDYERGEVSFSDASHMTPIYTFKDKFTERMYPFFCPGANINGNNPGPLKICPVKVAAWNSNVW</sequence>
<dbReference type="Gene3D" id="3.30.40.10">
    <property type="entry name" value="Zinc/RING finger domain, C3HC4 (zinc finger)"/>
    <property type="match status" value="1"/>
</dbReference>
<evidence type="ECO:0000259" key="7">
    <source>
        <dbReference type="PROSITE" id="PS50188"/>
    </source>
</evidence>